<keyword evidence="4" id="KW-0249">Electron transport</keyword>
<feature type="transmembrane region" description="Helical" evidence="8">
    <location>
        <begin position="367"/>
        <end position="386"/>
    </location>
</feature>
<dbReference type="PANTHER" id="PTHR47797:SF3">
    <property type="entry name" value="CYTOCHROME B561 DOMAIN-CONTAINING PROTEIN"/>
    <property type="match status" value="1"/>
</dbReference>
<evidence type="ECO:0000256" key="1">
    <source>
        <dbReference type="ARBA" id="ARBA00004370"/>
    </source>
</evidence>
<dbReference type="Gene3D" id="1.20.120.1770">
    <property type="match status" value="1"/>
</dbReference>
<reference evidence="11" key="1">
    <citation type="journal article" date="2021" name="BMC Genomics">
        <title>Chromosome-level genome assembly and manually-curated proteome of model necrotroph Parastagonospora nodorum Sn15 reveals a genome-wide trove of candidate effector homologs, and redundancy of virulence-related functions within an accessory chromosome.</title>
        <authorList>
            <person name="Bertazzoni S."/>
            <person name="Jones D.A.B."/>
            <person name="Phan H.T."/>
            <person name="Tan K.-C."/>
            <person name="Hane J.K."/>
        </authorList>
    </citation>
    <scope>NUCLEOTIDE SEQUENCE [LARGE SCALE GENOMIC DNA]</scope>
    <source>
        <strain evidence="11">SN15 / ATCC MYA-4574 / FGSC 10173)</strain>
    </source>
</reference>
<evidence type="ECO:0000313" key="10">
    <source>
        <dbReference type="EMBL" id="QRC99123.1"/>
    </source>
</evidence>
<gene>
    <name evidence="10" type="ORF">JI435_436690</name>
</gene>
<evidence type="ECO:0000313" key="11">
    <source>
        <dbReference type="Proteomes" id="UP000663193"/>
    </source>
</evidence>
<dbReference type="Gene3D" id="2.60.40.1210">
    <property type="entry name" value="Cellobiose dehydrogenase, cytochrome domain"/>
    <property type="match status" value="1"/>
</dbReference>
<accession>A0A7U2F7J1</accession>
<dbReference type="Proteomes" id="UP000663193">
    <property type="component" value="Chromosome 9"/>
</dbReference>
<dbReference type="SMART" id="SM00665">
    <property type="entry name" value="B561"/>
    <property type="match status" value="1"/>
</dbReference>
<dbReference type="InterPro" id="IPR015920">
    <property type="entry name" value="Cellobiose_DH-like_cyt"/>
</dbReference>
<dbReference type="InterPro" id="IPR006593">
    <property type="entry name" value="Cyt_b561/ferric_Rdtase_TM"/>
</dbReference>
<keyword evidence="6 8" id="KW-0472">Membrane</keyword>
<evidence type="ECO:0000256" key="8">
    <source>
        <dbReference type="SAM" id="Phobius"/>
    </source>
</evidence>
<feature type="domain" description="Cytochrome b561" evidence="9">
    <location>
        <begin position="235"/>
        <end position="359"/>
    </location>
</feature>
<dbReference type="OrthoDB" id="19261at2759"/>
<evidence type="ECO:0000256" key="3">
    <source>
        <dbReference type="ARBA" id="ARBA00022692"/>
    </source>
</evidence>
<proteinExistence type="predicted"/>
<dbReference type="EMBL" id="CP069031">
    <property type="protein sequence ID" value="QRC99123.1"/>
    <property type="molecule type" value="Genomic_DNA"/>
</dbReference>
<dbReference type="Pfam" id="PF16010">
    <property type="entry name" value="CDH-cyt"/>
    <property type="match status" value="1"/>
</dbReference>
<comment type="subcellular location">
    <subcellularLocation>
        <location evidence="1">Membrane</location>
    </subcellularLocation>
</comment>
<evidence type="ECO:0000256" key="4">
    <source>
        <dbReference type="ARBA" id="ARBA00022982"/>
    </source>
</evidence>
<evidence type="ECO:0000256" key="2">
    <source>
        <dbReference type="ARBA" id="ARBA00022448"/>
    </source>
</evidence>
<keyword evidence="11" id="KW-1185">Reference proteome</keyword>
<evidence type="ECO:0000259" key="9">
    <source>
        <dbReference type="SMART" id="SM00665"/>
    </source>
</evidence>
<dbReference type="SUPFAM" id="SSF49344">
    <property type="entry name" value="CBD9-like"/>
    <property type="match status" value="1"/>
</dbReference>
<dbReference type="PANTHER" id="PTHR47797">
    <property type="entry name" value="DEHYDROGENASE, PUTATIVE (AFU_ORTHOLOGUE AFUA_8G05805)-RELATED"/>
    <property type="match status" value="1"/>
</dbReference>
<keyword evidence="2" id="KW-0813">Transport</keyword>
<feature type="transmembrane region" description="Helical" evidence="8">
    <location>
        <begin position="343"/>
        <end position="361"/>
    </location>
</feature>
<dbReference type="GO" id="GO:0016020">
    <property type="term" value="C:membrane"/>
    <property type="evidence" value="ECO:0007669"/>
    <property type="project" value="UniProtKB-SubCell"/>
</dbReference>
<feature type="transmembrane region" description="Helical" evidence="8">
    <location>
        <begin position="267"/>
        <end position="289"/>
    </location>
</feature>
<dbReference type="CDD" id="cd08760">
    <property type="entry name" value="Cyt_b561_FRRS1_like"/>
    <property type="match status" value="1"/>
</dbReference>
<keyword evidence="5 8" id="KW-1133">Transmembrane helix</keyword>
<organism evidence="10 11">
    <name type="scientific">Phaeosphaeria nodorum (strain SN15 / ATCC MYA-4574 / FGSC 10173)</name>
    <name type="common">Glume blotch fungus</name>
    <name type="synonym">Parastagonospora nodorum</name>
    <dbReference type="NCBI Taxonomy" id="321614"/>
    <lineage>
        <taxon>Eukaryota</taxon>
        <taxon>Fungi</taxon>
        <taxon>Dikarya</taxon>
        <taxon>Ascomycota</taxon>
        <taxon>Pezizomycotina</taxon>
        <taxon>Dothideomycetes</taxon>
        <taxon>Pleosporomycetidae</taxon>
        <taxon>Pleosporales</taxon>
        <taxon>Pleosporineae</taxon>
        <taxon>Phaeosphaeriaceae</taxon>
        <taxon>Parastagonospora</taxon>
    </lineage>
</organism>
<evidence type="ECO:0000256" key="6">
    <source>
        <dbReference type="ARBA" id="ARBA00023136"/>
    </source>
</evidence>
<feature type="region of interest" description="Disordered" evidence="7">
    <location>
        <begin position="398"/>
        <end position="423"/>
    </location>
</feature>
<feature type="transmembrane region" description="Helical" evidence="8">
    <location>
        <begin position="301"/>
        <end position="322"/>
    </location>
</feature>
<evidence type="ECO:0000256" key="7">
    <source>
        <dbReference type="SAM" id="MobiDB-lite"/>
    </source>
</evidence>
<dbReference type="VEuPathDB" id="FungiDB:JI435_436690"/>
<evidence type="ECO:0000256" key="5">
    <source>
        <dbReference type="ARBA" id="ARBA00022989"/>
    </source>
</evidence>
<protein>
    <recommendedName>
        <fullName evidence="9">Cytochrome b561 domain-containing protein</fullName>
    </recommendedName>
</protein>
<feature type="transmembrane region" description="Helical" evidence="8">
    <location>
        <begin position="233"/>
        <end position="255"/>
    </location>
</feature>
<sequence length="423" mass="46670">MRFSGIQRISSWDTVTFLAGIISSVAAAQLQYCRVDDSLRTDQCLAISTFHNSTTNANDFYLLVSAKFEDRKGYAAFGTGSTMDGSLMFVLYPGAQDKDVTLSIRTTKFISYHYPPQPPPEKTPDHQTIKTWVEGVYYNAQIVCYGCDTWHRNSANVTSKKQKWIFANHYEYVMQTNDIKKPMSLHTDYDVFELDMTMGHNVDGSPVAPELVDNGRKSIGAGTDSSWKPSQLFAIHGLLLASAFVVLMPLGVAGIRTGRPNAFKIHWVIQLSAVAFAVSGTAWGIYLTWGHPITIATSNGAHKILGLTLLVSVVLTPMLGYLHHVRYLKLGRATGVTVWHRRFGASTLASAWVNVLLGLWIAGQPVWYFLVAIGVMACSALAIYFAPTRGTRFTKASSTKEGYSTVEGEEGSEQGLLQKEDRT</sequence>
<name>A0A7U2F7J1_PHANO</name>
<dbReference type="CDD" id="cd09630">
    <property type="entry name" value="CDH_like_cytochrome"/>
    <property type="match status" value="1"/>
</dbReference>
<keyword evidence="3 8" id="KW-0812">Transmembrane</keyword>
<dbReference type="AlphaFoldDB" id="A0A7U2F7J1"/>